<evidence type="ECO:0000313" key="3">
    <source>
        <dbReference type="Proteomes" id="UP000230233"/>
    </source>
</evidence>
<organism evidence="2 3">
    <name type="scientific">Caenorhabditis nigoni</name>
    <dbReference type="NCBI Taxonomy" id="1611254"/>
    <lineage>
        <taxon>Eukaryota</taxon>
        <taxon>Metazoa</taxon>
        <taxon>Ecdysozoa</taxon>
        <taxon>Nematoda</taxon>
        <taxon>Chromadorea</taxon>
        <taxon>Rhabditida</taxon>
        <taxon>Rhabditina</taxon>
        <taxon>Rhabditomorpha</taxon>
        <taxon>Rhabditoidea</taxon>
        <taxon>Rhabditidae</taxon>
        <taxon>Peloderinae</taxon>
        <taxon>Caenorhabditis</taxon>
    </lineage>
</organism>
<proteinExistence type="predicted"/>
<gene>
    <name evidence="2" type="primary">Cni-H13N06.7</name>
    <name evidence="2" type="synonym">Cnig_chr_X.g25804</name>
    <name evidence="2" type="ORF">B9Z55_025804</name>
</gene>
<dbReference type="EMBL" id="PDUG01000006">
    <property type="protein sequence ID" value="PIC20698.1"/>
    <property type="molecule type" value="Genomic_DNA"/>
</dbReference>
<reference evidence="3" key="1">
    <citation type="submission" date="2017-10" db="EMBL/GenBank/DDBJ databases">
        <title>Rapid genome shrinkage in a self-fertile nematode reveals novel sperm competition proteins.</title>
        <authorList>
            <person name="Yin D."/>
            <person name="Schwarz E.M."/>
            <person name="Thomas C.G."/>
            <person name="Felde R.L."/>
            <person name="Korf I.F."/>
            <person name="Cutter A.D."/>
            <person name="Schartner C.M."/>
            <person name="Ralston E.J."/>
            <person name="Meyer B.J."/>
            <person name="Haag E.S."/>
        </authorList>
    </citation>
    <scope>NUCLEOTIDE SEQUENCE [LARGE SCALE GENOMIC DNA]</scope>
    <source>
        <strain evidence="3">JU1422</strain>
    </source>
</reference>
<feature type="region of interest" description="Disordered" evidence="1">
    <location>
        <begin position="1"/>
        <end position="34"/>
    </location>
</feature>
<evidence type="ECO:0000313" key="2">
    <source>
        <dbReference type="EMBL" id="PIC20698.1"/>
    </source>
</evidence>
<comment type="caution">
    <text evidence="2">The sequence shown here is derived from an EMBL/GenBank/DDBJ whole genome shotgun (WGS) entry which is preliminary data.</text>
</comment>
<name>A0A2G5T0F1_9PELO</name>
<sequence>MASRELESLYDYDYEEEEEEPYLYSPGATDYHDDHQDRMTVETEEISLPHRLEDTEYPVTQSVPFYSGTTNRAEYTWKVPHGREKRETTESELGEAQKIPFYSETTHRSQYQPLDPTVARTRLSRKTTALPTSNVPIETQTTYRNLFQELEIGKRQKLIQTCPAERLMHQTALLRKSRRENGHYFLSAETLRLSKSMKKTTTTTTTTNPVHPTPSLKEPVEK</sequence>
<keyword evidence="3" id="KW-1185">Reference proteome</keyword>
<dbReference type="Proteomes" id="UP000230233">
    <property type="component" value="Chromosome X"/>
</dbReference>
<feature type="compositionally biased region" description="Acidic residues" evidence="1">
    <location>
        <begin position="8"/>
        <end position="21"/>
    </location>
</feature>
<evidence type="ECO:0000256" key="1">
    <source>
        <dbReference type="SAM" id="MobiDB-lite"/>
    </source>
</evidence>
<protein>
    <submittedName>
        <fullName evidence="2">Uncharacterized protein</fullName>
    </submittedName>
</protein>
<accession>A0A2G5T0F1</accession>
<feature type="region of interest" description="Disordered" evidence="1">
    <location>
        <begin position="196"/>
        <end position="222"/>
    </location>
</feature>
<dbReference type="AlphaFoldDB" id="A0A2G5T0F1"/>
<dbReference type="OrthoDB" id="5869842at2759"/>